<dbReference type="Proteomes" id="UP001454036">
    <property type="component" value="Unassembled WGS sequence"/>
</dbReference>
<dbReference type="InterPro" id="IPR003892">
    <property type="entry name" value="CUE"/>
</dbReference>
<evidence type="ECO:0000256" key="1">
    <source>
        <dbReference type="SAM" id="MobiDB-lite"/>
    </source>
</evidence>
<dbReference type="PROSITE" id="PS51140">
    <property type="entry name" value="CUE"/>
    <property type="match status" value="1"/>
</dbReference>
<feature type="compositionally biased region" description="Basic and acidic residues" evidence="1">
    <location>
        <begin position="27"/>
        <end position="37"/>
    </location>
</feature>
<dbReference type="InterPro" id="IPR038981">
    <property type="entry name" value="CID5/CID6"/>
</dbReference>
<organism evidence="3 4">
    <name type="scientific">Lithospermum erythrorhizon</name>
    <name type="common">Purple gromwell</name>
    <name type="synonym">Lithospermum officinale var. erythrorhizon</name>
    <dbReference type="NCBI Taxonomy" id="34254"/>
    <lineage>
        <taxon>Eukaryota</taxon>
        <taxon>Viridiplantae</taxon>
        <taxon>Streptophyta</taxon>
        <taxon>Embryophyta</taxon>
        <taxon>Tracheophyta</taxon>
        <taxon>Spermatophyta</taxon>
        <taxon>Magnoliopsida</taxon>
        <taxon>eudicotyledons</taxon>
        <taxon>Gunneridae</taxon>
        <taxon>Pentapetalae</taxon>
        <taxon>asterids</taxon>
        <taxon>lamiids</taxon>
        <taxon>Boraginales</taxon>
        <taxon>Boraginaceae</taxon>
        <taxon>Boraginoideae</taxon>
        <taxon>Lithospermeae</taxon>
        <taxon>Lithospermum</taxon>
    </lineage>
</organism>
<evidence type="ECO:0000259" key="2">
    <source>
        <dbReference type="PROSITE" id="PS51140"/>
    </source>
</evidence>
<accession>A0AAV3PU92</accession>
<dbReference type="Gene3D" id="1.10.8.10">
    <property type="entry name" value="DNA helicase RuvA subunit, C-terminal domain"/>
    <property type="match status" value="1"/>
</dbReference>
<evidence type="ECO:0000313" key="3">
    <source>
        <dbReference type="EMBL" id="GAA0154266.1"/>
    </source>
</evidence>
<dbReference type="EMBL" id="BAABME010002357">
    <property type="protein sequence ID" value="GAA0154266.1"/>
    <property type="molecule type" value="Genomic_DNA"/>
</dbReference>
<dbReference type="PANTHER" id="PTHR37252">
    <property type="entry name" value="POLYADENYLATE-BINDING PROTEIN-INTERACTING PROTEIN 6"/>
    <property type="match status" value="1"/>
</dbReference>
<dbReference type="GO" id="GO:0043130">
    <property type="term" value="F:ubiquitin binding"/>
    <property type="evidence" value="ECO:0007669"/>
    <property type="project" value="InterPro"/>
</dbReference>
<feature type="region of interest" description="Disordered" evidence="1">
    <location>
        <begin position="27"/>
        <end position="83"/>
    </location>
</feature>
<reference evidence="3 4" key="1">
    <citation type="submission" date="2024-01" db="EMBL/GenBank/DDBJ databases">
        <title>The complete chloroplast genome sequence of Lithospermum erythrorhizon: insights into the phylogenetic relationship among Boraginaceae species and the maternal lineages of purple gromwells.</title>
        <authorList>
            <person name="Okada T."/>
            <person name="Watanabe K."/>
        </authorList>
    </citation>
    <scope>NUCLEOTIDE SEQUENCE [LARGE SCALE GENOMIC DNA]</scope>
</reference>
<dbReference type="AlphaFoldDB" id="A0AAV3PU92"/>
<feature type="region of interest" description="Disordered" evidence="1">
    <location>
        <begin position="147"/>
        <end position="181"/>
    </location>
</feature>
<feature type="compositionally biased region" description="Polar residues" evidence="1">
    <location>
        <begin position="60"/>
        <end position="80"/>
    </location>
</feature>
<proteinExistence type="predicted"/>
<name>A0AAV3PU92_LITER</name>
<comment type="caution">
    <text evidence="3">The sequence shown here is derived from an EMBL/GenBank/DDBJ whole genome shotgun (WGS) entry which is preliminary data.</text>
</comment>
<feature type="domain" description="CUE" evidence="2">
    <location>
        <begin position="94"/>
        <end position="137"/>
    </location>
</feature>
<sequence length="181" mass="19791">MKSSKFTLNPNAESYVPLCNREVVGETKDFKPGESESGKNAAWSPQHDMYNAPSVDTLMSADSTKLKSQSDYGDYSSPSQHVYGFSEKQPFDEEFDMDMTFLQMSFPGISEESLSGVYAVNNRNMDATIDMLNELEVQADFSAKLPDSLDIGDVSEPGYSTESASKLKKVDEVGPSSSGST</sequence>
<gene>
    <name evidence="3" type="ORF">LIER_12298</name>
</gene>
<protein>
    <recommendedName>
        <fullName evidence="2">CUE domain-containing protein</fullName>
    </recommendedName>
</protein>
<evidence type="ECO:0000313" key="4">
    <source>
        <dbReference type="Proteomes" id="UP001454036"/>
    </source>
</evidence>
<dbReference type="PANTHER" id="PTHR37252:SF3">
    <property type="entry name" value="POLYADENYLATE-BINDING PROTEIN-INTERACTING PROTEIN 6"/>
    <property type="match status" value="1"/>
</dbReference>
<keyword evidence="4" id="KW-1185">Reference proteome</keyword>